<feature type="chain" id="PRO_5043976035" description="Polygalacturonase" evidence="10">
    <location>
        <begin position="22"/>
        <end position="458"/>
    </location>
</feature>
<keyword evidence="5 9" id="KW-0378">Hydrolase</keyword>
<dbReference type="Proteomes" id="UP001154282">
    <property type="component" value="Unassembled WGS sequence"/>
</dbReference>
<feature type="signal peptide" evidence="10">
    <location>
        <begin position="1"/>
        <end position="21"/>
    </location>
</feature>
<evidence type="ECO:0000256" key="7">
    <source>
        <dbReference type="ARBA" id="ARBA00023316"/>
    </source>
</evidence>
<organism evidence="11 12">
    <name type="scientific">Linum tenue</name>
    <dbReference type="NCBI Taxonomy" id="586396"/>
    <lineage>
        <taxon>Eukaryota</taxon>
        <taxon>Viridiplantae</taxon>
        <taxon>Streptophyta</taxon>
        <taxon>Embryophyta</taxon>
        <taxon>Tracheophyta</taxon>
        <taxon>Spermatophyta</taxon>
        <taxon>Magnoliopsida</taxon>
        <taxon>eudicotyledons</taxon>
        <taxon>Gunneridae</taxon>
        <taxon>Pentapetalae</taxon>
        <taxon>rosids</taxon>
        <taxon>fabids</taxon>
        <taxon>Malpighiales</taxon>
        <taxon>Linaceae</taxon>
        <taxon>Linum</taxon>
    </lineage>
</organism>
<comment type="subcellular location">
    <subcellularLocation>
        <location evidence="1">Secreted</location>
        <location evidence="1">Cell wall</location>
    </subcellularLocation>
</comment>
<evidence type="ECO:0000256" key="6">
    <source>
        <dbReference type="ARBA" id="ARBA00023295"/>
    </source>
</evidence>
<keyword evidence="6 9" id="KW-0326">Glycosidase</keyword>
<keyword evidence="4" id="KW-0964">Secreted</keyword>
<comment type="caution">
    <text evidence="11">The sequence shown here is derived from an EMBL/GenBank/DDBJ whole genome shotgun (WGS) entry which is preliminary data.</text>
</comment>
<dbReference type="GO" id="GO:0005975">
    <property type="term" value="P:carbohydrate metabolic process"/>
    <property type="evidence" value="ECO:0007669"/>
    <property type="project" value="InterPro"/>
</dbReference>
<gene>
    <name evidence="11" type="ORF">LITE_LOCUS7631</name>
</gene>
<evidence type="ECO:0000313" key="11">
    <source>
        <dbReference type="EMBL" id="CAI0392665.1"/>
    </source>
</evidence>
<dbReference type="GO" id="GO:0004650">
    <property type="term" value="F:polygalacturonase activity"/>
    <property type="evidence" value="ECO:0007669"/>
    <property type="project" value="InterPro"/>
</dbReference>
<evidence type="ECO:0000256" key="10">
    <source>
        <dbReference type="SAM" id="SignalP"/>
    </source>
</evidence>
<keyword evidence="10" id="KW-0732">Signal</keyword>
<dbReference type="Gene3D" id="2.160.20.10">
    <property type="entry name" value="Single-stranded right-handed beta-helix, Pectin lyase-like"/>
    <property type="match status" value="1"/>
</dbReference>
<evidence type="ECO:0000256" key="5">
    <source>
        <dbReference type="ARBA" id="ARBA00022801"/>
    </source>
</evidence>
<dbReference type="AlphaFoldDB" id="A0AAV0I500"/>
<dbReference type="InterPro" id="IPR000743">
    <property type="entry name" value="Glyco_hydro_28"/>
</dbReference>
<dbReference type="InterPro" id="IPR006626">
    <property type="entry name" value="PbH1"/>
</dbReference>
<evidence type="ECO:0000256" key="3">
    <source>
        <dbReference type="ARBA" id="ARBA00022512"/>
    </source>
</evidence>
<dbReference type="PANTHER" id="PTHR31375">
    <property type="match status" value="1"/>
</dbReference>
<proteinExistence type="inferred from homology"/>
<dbReference type="GO" id="GO:0071555">
    <property type="term" value="P:cell wall organization"/>
    <property type="evidence" value="ECO:0007669"/>
    <property type="project" value="UniProtKB-KW"/>
</dbReference>
<dbReference type="SMART" id="SM00710">
    <property type="entry name" value="PbH1"/>
    <property type="match status" value="5"/>
</dbReference>
<evidence type="ECO:0000256" key="1">
    <source>
        <dbReference type="ARBA" id="ARBA00004191"/>
    </source>
</evidence>
<dbReference type="InterPro" id="IPR012334">
    <property type="entry name" value="Pectin_lyas_fold"/>
</dbReference>
<accession>A0AAV0I500</accession>
<evidence type="ECO:0000313" key="12">
    <source>
        <dbReference type="Proteomes" id="UP001154282"/>
    </source>
</evidence>
<keyword evidence="7" id="KW-0961">Cell wall biogenesis/degradation</keyword>
<sequence length="458" mass="49831">MEGRLPLVLVLFLVVAQSSAGYRPLEQYHSDGRYSSREGAGRRYVDHFLDYAEAATDHETSDLAYYEPQRFGKSTFDVTEYGAVGDGRTDSSNAFLRAWDDLCGATGGRPTLVIPHGKEFLLSPLSFKGPCKSKNLWIQLQGTLVAPGSMNAWDDNNKEKWIQFMQVNGLTIYGGGQIDGQGKIWWDYCQEAALYMQIQALSFHSCNNLRVSGLQHVNSQKNHISINGCNDVDISHLKITAPEESPNTDGIDISASNHLHIHDSFIGTGDDCVAINGFSSYINISRVLCGPGHGISIGSLGKGGAYETVEEVHVEDCTFKGTMNGARIKTWKGGRGYARKISFERIRMINAGNPIIIDQTYVNRMAAASTDEEYDAWSSSSSGDVEISDVSYKGVIGSSTDARAVYFNCGDGAGCRNIVVEDVEMTSAVAGKQLFAVCNNAHGTSSADRSPRVPCLLP</sequence>
<keyword evidence="12" id="KW-1185">Reference proteome</keyword>
<dbReference type="PROSITE" id="PS00502">
    <property type="entry name" value="POLYGALACTURONASE"/>
    <property type="match status" value="1"/>
</dbReference>
<reference evidence="11" key="1">
    <citation type="submission" date="2022-08" db="EMBL/GenBank/DDBJ databases">
        <authorList>
            <person name="Gutierrez-Valencia J."/>
        </authorList>
    </citation>
    <scope>NUCLEOTIDE SEQUENCE</scope>
</reference>
<name>A0AAV0I500_9ROSI</name>
<dbReference type="Pfam" id="PF00295">
    <property type="entry name" value="Glyco_hydro_28"/>
    <property type="match status" value="1"/>
</dbReference>
<evidence type="ECO:0000256" key="4">
    <source>
        <dbReference type="ARBA" id="ARBA00022525"/>
    </source>
</evidence>
<dbReference type="EMBL" id="CAMGYJ010000003">
    <property type="protein sequence ID" value="CAI0392665.1"/>
    <property type="molecule type" value="Genomic_DNA"/>
</dbReference>
<keyword evidence="3" id="KW-0134">Cell wall</keyword>
<evidence type="ECO:0000256" key="2">
    <source>
        <dbReference type="ARBA" id="ARBA00008834"/>
    </source>
</evidence>
<dbReference type="SUPFAM" id="SSF51126">
    <property type="entry name" value="Pectin lyase-like"/>
    <property type="match status" value="1"/>
</dbReference>
<evidence type="ECO:0000256" key="8">
    <source>
        <dbReference type="PROSITE-ProRule" id="PRU10052"/>
    </source>
</evidence>
<evidence type="ECO:0008006" key="13">
    <source>
        <dbReference type="Google" id="ProtNLM"/>
    </source>
</evidence>
<comment type="similarity">
    <text evidence="2 9">Belongs to the glycosyl hydrolase 28 family.</text>
</comment>
<evidence type="ECO:0000256" key="9">
    <source>
        <dbReference type="RuleBase" id="RU361169"/>
    </source>
</evidence>
<protein>
    <recommendedName>
        <fullName evidence="13">Polygalacturonase</fullName>
    </recommendedName>
</protein>
<dbReference type="InterPro" id="IPR011050">
    <property type="entry name" value="Pectin_lyase_fold/virulence"/>
</dbReference>
<feature type="active site" evidence="8">
    <location>
        <position position="293"/>
    </location>
</feature>